<keyword evidence="1" id="KW-0732">Signal</keyword>
<name>C1BL95_OSMMO</name>
<dbReference type="SUPFAM" id="SSF51695">
    <property type="entry name" value="PLC-like phosphodiesterases"/>
    <property type="match status" value="1"/>
</dbReference>
<dbReference type="PANTHER" id="PTHR13593">
    <property type="match status" value="1"/>
</dbReference>
<dbReference type="InterPro" id="IPR000909">
    <property type="entry name" value="PLipase_C_PInositol-sp_X_dom"/>
</dbReference>
<reference evidence="3" key="1">
    <citation type="submission" date="2009-03" db="EMBL/GenBank/DDBJ databases">
        <title>Osmerus mordax full-length cDNAs.</title>
        <authorList>
            <person name="von Schalburg K."/>
            <person name="Leong J."/>
            <person name="Cooper G."/>
            <person name="Davidson W.S."/>
            <person name="Koop B.F."/>
        </authorList>
    </citation>
    <scope>NUCLEOTIDE SEQUENCE</scope>
    <source>
        <tissue evidence="3">Brain</tissue>
    </source>
</reference>
<proteinExistence type="evidence at transcript level"/>
<sequence length="301" mass="33706">MASPKRASLQIGKMFMELIVLAGVISTTGSTIQRPDYDDTANPEFLNPSWMGGIPDSRSLSEVTLPGTHNTMALYGGALAECESWSLASQLRAGIRFLDIRVRNIRGNLTLHHGVSYQRAHFGHVLEDVAQFLAEYPSEMVLMRLKEEFSETYDIYGPVVSYIHRYAHWDLLWHSRLVPTVGEARGKLIVLQDFAGPDLGMRYGSLNIADDWKVPTLLHVNEKWQSVQEHLDMAIVGNKAEIFLTYGSGAGVFAYPNAVAQRINARIYDYLTARMGQNLRFGIITTDFPGALLLQIIIDFN</sequence>
<dbReference type="EMBL" id="BT075374">
    <property type="protein sequence ID" value="ACO09798.1"/>
    <property type="molecule type" value="mRNA"/>
</dbReference>
<evidence type="ECO:0000256" key="1">
    <source>
        <dbReference type="SAM" id="SignalP"/>
    </source>
</evidence>
<protein>
    <submittedName>
        <fullName evidence="3">1-phosphatidylinositol phosphodiesterase</fullName>
    </submittedName>
</protein>
<dbReference type="PANTHER" id="PTHR13593:SF113">
    <property type="entry name" value="SI:DKEY-266F7.9"/>
    <property type="match status" value="1"/>
</dbReference>
<dbReference type="GO" id="GO:0008081">
    <property type="term" value="F:phosphoric diester hydrolase activity"/>
    <property type="evidence" value="ECO:0007669"/>
    <property type="project" value="InterPro"/>
</dbReference>
<feature type="domain" description="Phosphatidylinositol-specific phospholipase C X" evidence="2">
    <location>
        <begin position="56"/>
        <end position="193"/>
    </location>
</feature>
<organism evidence="3">
    <name type="scientific">Osmerus mordax</name>
    <name type="common">Rainbow smelt</name>
    <name type="synonym">Atherina mordax</name>
    <dbReference type="NCBI Taxonomy" id="8014"/>
    <lineage>
        <taxon>Eukaryota</taxon>
        <taxon>Metazoa</taxon>
        <taxon>Chordata</taxon>
        <taxon>Craniata</taxon>
        <taxon>Vertebrata</taxon>
        <taxon>Euteleostomi</taxon>
        <taxon>Actinopterygii</taxon>
        <taxon>Neopterygii</taxon>
        <taxon>Teleostei</taxon>
        <taxon>Stomiati</taxon>
        <taxon>Osmeriformes</taxon>
        <taxon>Osmeridae</taxon>
        <taxon>Osmerus</taxon>
    </lineage>
</organism>
<dbReference type="Gene3D" id="3.20.20.190">
    <property type="entry name" value="Phosphatidylinositol (PI) phosphodiesterase"/>
    <property type="match status" value="1"/>
</dbReference>
<feature type="signal peptide" evidence="1">
    <location>
        <begin position="1"/>
        <end position="29"/>
    </location>
</feature>
<dbReference type="SMART" id="SM00148">
    <property type="entry name" value="PLCXc"/>
    <property type="match status" value="1"/>
</dbReference>
<dbReference type="InterPro" id="IPR017946">
    <property type="entry name" value="PLC-like_Pdiesterase_TIM-brl"/>
</dbReference>
<feature type="chain" id="PRO_5002907416" evidence="1">
    <location>
        <begin position="30"/>
        <end position="301"/>
    </location>
</feature>
<gene>
    <name evidence="3" type="primary">PLC</name>
</gene>
<evidence type="ECO:0000259" key="2">
    <source>
        <dbReference type="SMART" id="SM00148"/>
    </source>
</evidence>
<dbReference type="GO" id="GO:0006629">
    <property type="term" value="P:lipid metabolic process"/>
    <property type="evidence" value="ECO:0007669"/>
    <property type="project" value="InterPro"/>
</dbReference>
<dbReference type="InterPro" id="IPR051057">
    <property type="entry name" value="PI-PLC_domain"/>
</dbReference>
<dbReference type="CDD" id="cd08586">
    <property type="entry name" value="PI-PLCc_BcPLC_like"/>
    <property type="match status" value="1"/>
</dbReference>
<dbReference type="AlphaFoldDB" id="C1BL95"/>
<accession>C1BL95</accession>
<dbReference type="Pfam" id="PF00388">
    <property type="entry name" value="PI-PLC-X"/>
    <property type="match status" value="1"/>
</dbReference>
<evidence type="ECO:0000313" key="3">
    <source>
        <dbReference type="EMBL" id="ACO09798.1"/>
    </source>
</evidence>
<dbReference type="PROSITE" id="PS50007">
    <property type="entry name" value="PIPLC_X_DOMAIN"/>
    <property type="match status" value="1"/>
</dbReference>